<dbReference type="InterPro" id="IPR036236">
    <property type="entry name" value="Znf_C2H2_sf"/>
</dbReference>
<feature type="binding site" evidence="8">
    <location>
        <position position="51"/>
    </location>
    <ligand>
        <name>Zn(2+)</name>
        <dbReference type="ChEBI" id="CHEBI:29105"/>
    </ligand>
</feature>
<feature type="binding site" evidence="8">
    <location>
        <position position="48"/>
    </location>
    <ligand>
        <name>Zn(2+)</name>
        <dbReference type="ChEBI" id="CHEBI:29105"/>
    </ligand>
</feature>
<feature type="region of interest" description="Disordered" evidence="9">
    <location>
        <begin position="122"/>
        <end position="190"/>
    </location>
</feature>
<feature type="domain" description="C2H2-type" evidence="10">
    <location>
        <begin position="402"/>
        <end position="430"/>
    </location>
</feature>
<accession>A0A182NM83</accession>
<feature type="domain" description="C2H2-type" evidence="10">
    <location>
        <begin position="287"/>
        <end position="314"/>
    </location>
</feature>
<dbReference type="Pfam" id="PF07776">
    <property type="entry name" value="zf-AD"/>
    <property type="match status" value="1"/>
</dbReference>
<dbReference type="SUPFAM" id="SSF57716">
    <property type="entry name" value="Glucocorticoid receptor-like (DNA-binding domain)"/>
    <property type="match status" value="1"/>
</dbReference>
<organism evidence="12 13">
    <name type="scientific">Anopheles dirus</name>
    <dbReference type="NCBI Taxonomy" id="7168"/>
    <lineage>
        <taxon>Eukaryota</taxon>
        <taxon>Metazoa</taxon>
        <taxon>Ecdysozoa</taxon>
        <taxon>Arthropoda</taxon>
        <taxon>Hexapoda</taxon>
        <taxon>Insecta</taxon>
        <taxon>Pterygota</taxon>
        <taxon>Neoptera</taxon>
        <taxon>Endopterygota</taxon>
        <taxon>Diptera</taxon>
        <taxon>Nematocera</taxon>
        <taxon>Culicoidea</taxon>
        <taxon>Culicidae</taxon>
        <taxon>Anophelinae</taxon>
        <taxon>Anopheles</taxon>
    </lineage>
</organism>
<feature type="compositionally biased region" description="Polar residues" evidence="9">
    <location>
        <begin position="122"/>
        <end position="140"/>
    </location>
</feature>
<evidence type="ECO:0000313" key="12">
    <source>
        <dbReference type="EnsemblMetazoa" id="ADIR008768-PA"/>
    </source>
</evidence>
<feature type="binding site" evidence="8">
    <location>
        <position position="8"/>
    </location>
    <ligand>
        <name>Zn(2+)</name>
        <dbReference type="ChEBI" id="CHEBI:29105"/>
    </ligand>
</feature>
<dbReference type="Pfam" id="PF13894">
    <property type="entry name" value="zf-C2H2_4"/>
    <property type="match status" value="1"/>
</dbReference>
<dbReference type="InterPro" id="IPR013087">
    <property type="entry name" value="Znf_C2H2_type"/>
</dbReference>
<keyword evidence="2 8" id="KW-0479">Metal-binding</keyword>
<dbReference type="Pfam" id="PF00096">
    <property type="entry name" value="zf-C2H2"/>
    <property type="match status" value="3"/>
</dbReference>
<dbReference type="GO" id="GO:0003700">
    <property type="term" value="F:DNA-binding transcription factor activity"/>
    <property type="evidence" value="ECO:0007669"/>
    <property type="project" value="InterPro"/>
</dbReference>
<dbReference type="PANTHER" id="PTHR23225">
    <property type="entry name" value="ZINC FINGER PROTEIN"/>
    <property type="match status" value="1"/>
</dbReference>
<dbReference type="Pfam" id="PF12874">
    <property type="entry name" value="zf-met"/>
    <property type="match status" value="1"/>
</dbReference>
<comment type="subcellular location">
    <subcellularLocation>
        <location evidence="1">Nucleus</location>
    </subcellularLocation>
</comment>
<dbReference type="AlphaFoldDB" id="A0A182NM83"/>
<feature type="binding site" evidence="8">
    <location>
        <position position="5"/>
    </location>
    <ligand>
        <name>Zn(2+)</name>
        <dbReference type="ChEBI" id="CHEBI:29105"/>
    </ligand>
</feature>
<dbReference type="VEuPathDB" id="VectorBase:ADIR008768"/>
<feature type="compositionally biased region" description="Basic and acidic residues" evidence="9">
    <location>
        <begin position="164"/>
        <end position="183"/>
    </location>
</feature>
<proteinExistence type="predicted"/>
<keyword evidence="4 7" id="KW-0863">Zinc-finger</keyword>
<dbReference type="PROSITE" id="PS51915">
    <property type="entry name" value="ZAD"/>
    <property type="match status" value="1"/>
</dbReference>
<evidence type="ECO:0000256" key="5">
    <source>
        <dbReference type="ARBA" id="ARBA00022833"/>
    </source>
</evidence>
<evidence type="ECO:0000256" key="2">
    <source>
        <dbReference type="ARBA" id="ARBA00022723"/>
    </source>
</evidence>
<feature type="domain" description="C2H2-type" evidence="10">
    <location>
        <begin position="341"/>
        <end position="368"/>
    </location>
</feature>
<evidence type="ECO:0000259" key="10">
    <source>
        <dbReference type="PROSITE" id="PS50157"/>
    </source>
</evidence>
<dbReference type="Proteomes" id="UP000075884">
    <property type="component" value="Unassembled WGS sequence"/>
</dbReference>
<dbReference type="Gene3D" id="3.40.1800.20">
    <property type="match status" value="1"/>
</dbReference>
<dbReference type="EnsemblMetazoa" id="ADIR008768-RA">
    <property type="protein sequence ID" value="ADIR008768-PA"/>
    <property type="gene ID" value="ADIR008768"/>
</dbReference>
<dbReference type="InterPro" id="IPR012934">
    <property type="entry name" value="Znf_AD"/>
</dbReference>
<dbReference type="FunFam" id="3.30.160.60:FF:000145">
    <property type="entry name" value="Zinc finger protein 574"/>
    <property type="match status" value="1"/>
</dbReference>
<evidence type="ECO:0000256" key="6">
    <source>
        <dbReference type="ARBA" id="ARBA00023242"/>
    </source>
</evidence>
<feature type="domain" description="C2H2-type" evidence="10">
    <location>
        <begin position="372"/>
        <end position="395"/>
    </location>
</feature>
<feature type="domain" description="C2H2-type" evidence="10">
    <location>
        <begin position="430"/>
        <end position="454"/>
    </location>
</feature>
<dbReference type="PROSITE" id="PS50157">
    <property type="entry name" value="ZINC_FINGER_C2H2_2"/>
    <property type="match status" value="7"/>
</dbReference>
<evidence type="ECO:0000259" key="11">
    <source>
        <dbReference type="PROSITE" id="PS51915"/>
    </source>
</evidence>
<keyword evidence="6" id="KW-0539">Nucleus</keyword>
<evidence type="ECO:0000313" key="13">
    <source>
        <dbReference type="Proteomes" id="UP000075884"/>
    </source>
</evidence>
<dbReference type="Gene3D" id="3.30.160.60">
    <property type="entry name" value="Classic Zinc Finger"/>
    <property type="match status" value="4"/>
</dbReference>
<sequence length="501" mass="58478">MYEKCRLCLGCLPNGPRISIMDDKFNEELQNVFHSDFAANAQLPDHVCDECRDTVSYIHSYCQQVRANQEQLLAQANESVLHPVENIKVESLYDADVFEGEGPKVKDELAVNQHLQPEFVQLNSAGNSGSVDKHNSSSVTSEEEDMVVVGEEEKSRRRGRRKCRRDDLQPADHESTDKQDSAKGESVAKQQENDQMIKDFFTLECEICSEPLESFPLLLDHYREVHNTRGYVRCCDKQFFRRYILVDHIEAHRGTIRCEICQKSYKTRRYLALHIAKSHSSEADRPFKCSKCHVSYPKQYLLRAHELLHVQEQCHICQKVLSNTQSLKVHLAQMHGGDGNQICATCGKVFRTKPAMERHIKEHLGLELVERLQCEYCKKWFNGKYNLKKHIRFLHKEGGQVFTCDLCQHVSPNSRALANHKQRIHVEEKYECEYCGKRFKRRPNLREHIASHTNVPLYTCEICKNRTFNSKANYFTHRKNQHPQEWEAQKRLRTEREMSKN</sequence>
<feature type="domain" description="C2H2-type" evidence="10">
    <location>
        <begin position="256"/>
        <end position="284"/>
    </location>
</feature>
<keyword evidence="13" id="KW-1185">Reference proteome</keyword>
<evidence type="ECO:0008006" key="14">
    <source>
        <dbReference type="Google" id="ProtNLM"/>
    </source>
</evidence>
<dbReference type="PROSITE" id="PS00028">
    <property type="entry name" value="ZINC_FINGER_C2H2_1"/>
    <property type="match status" value="7"/>
</dbReference>
<feature type="domain" description="ZAD" evidence="11">
    <location>
        <begin position="3"/>
        <end position="75"/>
    </location>
</feature>
<dbReference type="SUPFAM" id="SSF57667">
    <property type="entry name" value="beta-beta-alpha zinc fingers"/>
    <property type="match status" value="4"/>
</dbReference>
<evidence type="ECO:0000256" key="9">
    <source>
        <dbReference type="SAM" id="MobiDB-lite"/>
    </source>
</evidence>
<evidence type="ECO:0000256" key="7">
    <source>
        <dbReference type="PROSITE-ProRule" id="PRU00042"/>
    </source>
</evidence>
<evidence type="ECO:0000256" key="1">
    <source>
        <dbReference type="ARBA" id="ARBA00004123"/>
    </source>
</evidence>
<dbReference type="InterPro" id="IPR039970">
    <property type="entry name" value="TF_Grauzone"/>
</dbReference>
<dbReference type="STRING" id="7168.A0A182NM83"/>
<dbReference type="PANTHER" id="PTHR23225:SF2">
    <property type="entry name" value="AT09679P-RELATED"/>
    <property type="match status" value="1"/>
</dbReference>
<reference evidence="12" key="2">
    <citation type="submission" date="2020-05" db="UniProtKB">
        <authorList>
            <consortium name="EnsemblMetazoa"/>
        </authorList>
    </citation>
    <scope>IDENTIFICATION</scope>
    <source>
        <strain evidence="12">WRAIR2</strain>
    </source>
</reference>
<evidence type="ECO:0000256" key="8">
    <source>
        <dbReference type="PROSITE-ProRule" id="PRU01263"/>
    </source>
</evidence>
<evidence type="ECO:0000256" key="4">
    <source>
        <dbReference type="ARBA" id="ARBA00022771"/>
    </source>
</evidence>
<dbReference type="SMART" id="SM00355">
    <property type="entry name" value="ZnF_C2H2"/>
    <property type="match status" value="10"/>
</dbReference>
<dbReference type="GO" id="GO:0005634">
    <property type="term" value="C:nucleus"/>
    <property type="evidence" value="ECO:0007669"/>
    <property type="project" value="UniProtKB-SubCell"/>
</dbReference>
<evidence type="ECO:0000256" key="3">
    <source>
        <dbReference type="ARBA" id="ARBA00022737"/>
    </source>
</evidence>
<name>A0A182NM83_9DIPT</name>
<reference evidence="13" key="1">
    <citation type="submission" date="2013-03" db="EMBL/GenBank/DDBJ databases">
        <title>The Genome Sequence of Anopheles dirus WRAIR2.</title>
        <authorList>
            <consortium name="The Broad Institute Genomics Platform"/>
            <person name="Neafsey D.E."/>
            <person name="Walton C."/>
            <person name="Walker B."/>
            <person name="Young S.K."/>
            <person name="Zeng Q."/>
            <person name="Gargeya S."/>
            <person name="Fitzgerald M."/>
            <person name="Haas B."/>
            <person name="Abouelleil A."/>
            <person name="Allen A.W."/>
            <person name="Alvarado L."/>
            <person name="Arachchi H.M."/>
            <person name="Berlin A.M."/>
            <person name="Chapman S.B."/>
            <person name="Gainer-Dewar J."/>
            <person name="Goldberg J."/>
            <person name="Griggs A."/>
            <person name="Gujja S."/>
            <person name="Hansen M."/>
            <person name="Howarth C."/>
            <person name="Imamovic A."/>
            <person name="Ireland A."/>
            <person name="Larimer J."/>
            <person name="McCowan C."/>
            <person name="Murphy C."/>
            <person name="Pearson M."/>
            <person name="Poon T.W."/>
            <person name="Priest M."/>
            <person name="Roberts A."/>
            <person name="Saif S."/>
            <person name="Shea T."/>
            <person name="Sisk P."/>
            <person name="Sykes S."/>
            <person name="Wortman J."/>
            <person name="Nusbaum C."/>
            <person name="Birren B."/>
        </authorList>
    </citation>
    <scope>NUCLEOTIDE SEQUENCE [LARGE SCALE GENOMIC DNA]</scope>
    <source>
        <strain evidence="13">WRAIR2</strain>
    </source>
</reference>
<protein>
    <recommendedName>
        <fullName evidence="14">Transcription factor grauzone</fullName>
    </recommendedName>
</protein>
<feature type="domain" description="C2H2-type" evidence="10">
    <location>
        <begin position="312"/>
        <end position="340"/>
    </location>
</feature>
<keyword evidence="5 8" id="KW-0862">Zinc</keyword>
<dbReference type="GO" id="GO:0008270">
    <property type="term" value="F:zinc ion binding"/>
    <property type="evidence" value="ECO:0007669"/>
    <property type="project" value="UniProtKB-UniRule"/>
</dbReference>
<keyword evidence="3" id="KW-0677">Repeat</keyword>
<dbReference type="SMART" id="SM00868">
    <property type="entry name" value="zf-AD"/>
    <property type="match status" value="1"/>
</dbReference>